<dbReference type="PROSITE" id="PS50234">
    <property type="entry name" value="VWFA"/>
    <property type="match status" value="2"/>
</dbReference>
<dbReference type="EMBL" id="KB201802">
    <property type="protein sequence ID" value="ESO94583.1"/>
    <property type="molecule type" value="Genomic_DNA"/>
</dbReference>
<dbReference type="InterPro" id="IPR050525">
    <property type="entry name" value="ECM_Assembly_Org"/>
</dbReference>
<dbReference type="GO" id="GO:0005576">
    <property type="term" value="C:extracellular region"/>
    <property type="evidence" value="ECO:0007669"/>
    <property type="project" value="UniProtKB-SubCell"/>
</dbReference>
<evidence type="ECO:0000313" key="8">
    <source>
        <dbReference type="Proteomes" id="UP000030746"/>
    </source>
</evidence>
<feature type="domain" description="VWFA" evidence="6">
    <location>
        <begin position="16"/>
        <end position="191"/>
    </location>
</feature>
<evidence type="ECO:0000313" key="7">
    <source>
        <dbReference type="EMBL" id="ESO94583.1"/>
    </source>
</evidence>
<accession>V3ZT10</accession>
<dbReference type="Proteomes" id="UP000030746">
    <property type="component" value="Unassembled WGS sequence"/>
</dbReference>
<sequence length="475" mass="53382">MLSYFSVLECKEKVADIIFALDSSDSIWPEDFVKQTDFVQKVVDSLTIGPNNIQIGLVTFGTRIKPYFQLKDHKDKRSVLTAIQSVYALGEGTNTGATLKYIREEMFKRENGGRKWADKIVILITDGVSRDRKETMMEGSLSRLDDIEIFTIGVGYSVDAMELDVIASKPKEKHQFLVENYKSLHHIRHSFTATTCKVSDLKINSKNQNPSKQYGSSYKAESVEQSRFIGSKICDCCKSKPAEVYFVLDSSSSIWYPDFIKQLDFVREVVSLFDMEKDKTRVGVVTYSDGVHPVIPLDAYSMEEFEAKVKKIPYLTGGTSTEAAIQYLREVGFSKDNARSDVAHVGIIVTDGQSRSFEKTAKEAGLAHKQAIQLFAVGVGKAVDEEEMLEIASDPDENYVFRVDDYEALKKIESLLAVKACEGKLGILIIPGNVGANRYLLYTQCLKTFGNGFVSDQFLVYVRSISVMYIIMRYT</sequence>
<dbReference type="Gene3D" id="3.40.50.410">
    <property type="entry name" value="von Willebrand factor, type A domain"/>
    <property type="match status" value="2"/>
</dbReference>
<name>V3ZT10_LOTGI</name>
<keyword evidence="4" id="KW-0677">Repeat</keyword>
<evidence type="ECO:0000256" key="1">
    <source>
        <dbReference type="ARBA" id="ARBA00004613"/>
    </source>
</evidence>
<proteinExistence type="predicted"/>
<evidence type="ECO:0000256" key="3">
    <source>
        <dbReference type="ARBA" id="ARBA00022729"/>
    </source>
</evidence>
<evidence type="ECO:0000259" key="6">
    <source>
        <dbReference type="PROSITE" id="PS50234"/>
    </source>
</evidence>
<dbReference type="FunFam" id="3.40.50.410:FF:000004">
    <property type="entry name" value="collagen alpha-6(VI) chain"/>
    <property type="match status" value="1"/>
</dbReference>
<dbReference type="PANTHER" id="PTHR24020:SF84">
    <property type="entry name" value="VWFA DOMAIN-CONTAINING PROTEIN"/>
    <property type="match status" value="1"/>
</dbReference>
<evidence type="ECO:0000256" key="4">
    <source>
        <dbReference type="ARBA" id="ARBA00022737"/>
    </source>
</evidence>
<keyword evidence="2" id="KW-0964">Secreted</keyword>
<organism evidence="7 8">
    <name type="scientific">Lottia gigantea</name>
    <name type="common">Giant owl limpet</name>
    <dbReference type="NCBI Taxonomy" id="225164"/>
    <lineage>
        <taxon>Eukaryota</taxon>
        <taxon>Metazoa</taxon>
        <taxon>Spiralia</taxon>
        <taxon>Lophotrochozoa</taxon>
        <taxon>Mollusca</taxon>
        <taxon>Gastropoda</taxon>
        <taxon>Patellogastropoda</taxon>
        <taxon>Lottioidea</taxon>
        <taxon>Lottiidae</taxon>
        <taxon>Lottia</taxon>
    </lineage>
</organism>
<keyword evidence="5" id="KW-0325">Glycoprotein</keyword>
<dbReference type="CTD" id="20231574"/>
<dbReference type="PRINTS" id="PR00453">
    <property type="entry name" value="VWFADOMAIN"/>
</dbReference>
<reference evidence="7 8" key="1">
    <citation type="journal article" date="2013" name="Nature">
        <title>Insights into bilaterian evolution from three spiralian genomes.</title>
        <authorList>
            <person name="Simakov O."/>
            <person name="Marletaz F."/>
            <person name="Cho S.J."/>
            <person name="Edsinger-Gonzales E."/>
            <person name="Havlak P."/>
            <person name="Hellsten U."/>
            <person name="Kuo D.H."/>
            <person name="Larsson T."/>
            <person name="Lv J."/>
            <person name="Arendt D."/>
            <person name="Savage R."/>
            <person name="Osoegawa K."/>
            <person name="de Jong P."/>
            <person name="Grimwood J."/>
            <person name="Chapman J.A."/>
            <person name="Shapiro H."/>
            <person name="Aerts A."/>
            <person name="Otillar R.P."/>
            <person name="Terry A.Y."/>
            <person name="Boore J.L."/>
            <person name="Grigoriev I.V."/>
            <person name="Lindberg D.R."/>
            <person name="Seaver E.C."/>
            <person name="Weisblat D.A."/>
            <person name="Putnam N.H."/>
            <person name="Rokhsar D.S."/>
        </authorList>
    </citation>
    <scope>NUCLEOTIDE SEQUENCE [LARGE SCALE GENOMIC DNA]</scope>
</reference>
<comment type="subcellular location">
    <subcellularLocation>
        <location evidence="1">Secreted</location>
    </subcellularLocation>
</comment>
<evidence type="ECO:0000256" key="5">
    <source>
        <dbReference type="ARBA" id="ARBA00023180"/>
    </source>
</evidence>
<dbReference type="InterPro" id="IPR036465">
    <property type="entry name" value="vWFA_dom_sf"/>
</dbReference>
<dbReference type="CDD" id="cd01472">
    <property type="entry name" value="vWA_collagen"/>
    <property type="match status" value="1"/>
</dbReference>
<evidence type="ECO:0000256" key="2">
    <source>
        <dbReference type="ARBA" id="ARBA00022525"/>
    </source>
</evidence>
<dbReference type="OMA" id="GREIENC"/>
<dbReference type="PANTHER" id="PTHR24020">
    <property type="entry name" value="COLLAGEN ALPHA"/>
    <property type="match status" value="1"/>
</dbReference>
<dbReference type="STRING" id="225164.V3ZT10"/>
<keyword evidence="3" id="KW-0732">Signal</keyword>
<dbReference type="GeneID" id="20231574"/>
<dbReference type="SUPFAM" id="SSF53300">
    <property type="entry name" value="vWA-like"/>
    <property type="match status" value="2"/>
</dbReference>
<dbReference type="AlphaFoldDB" id="V3ZT10"/>
<dbReference type="OrthoDB" id="6022609at2759"/>
<dbReference type="KEGG" id="lgi:LOTGIDRAFT_118058"/>
<feature type="domain" description="VWFA" evidence="6">
    <location>
        <begin position="243"/>
        <end position="416"/>
    </location>
</feature>
<keyword evidence="8" id="KW-1185">Reference proteome</keyword>
<dbReference type="RefSeq" id="XP_009054857.1">
    <property type="nucleotide sequence ID" value="XM_009056609.1"/>
</dbReference>
<dbReference type="SMART" id="SM00327">
    <property type="entry name" value="VWA"/>
    <property type="match status" value="2"/>
</dbReference>
<gene>
    <name evidence="7" type="ORF">LOTGIDRAFT_118058</name>
</gene>
<dbReference type="HOGENOM" id="CLU_045600_0_0_1"/>
<dbReference type="Pfam" id="PF00092">
    <property type="entry name" value="VWA"/>
    <property type="match status" value="2"/>
</dbReference>
<protein>
    <recommendedName>
        <fullName evidence="6">VWFA domain-containing protein</fullName>
    </recommendedName>
</protein>
<dbReference type="InterPro" id="IPR002035">
    <property type="entry name" value="VWF_A"/>
</dbReference>